<evidence type="ECO:0008006" key="3">
    <source>
        <dbReference type="Google" id="ProtNLM"/>
    </source>
</evidence>
<dbReference type="PANTHER" id="PTHR48312:SF1">
    <property type="entry name" value="SULFOTRANSFERASE"/>
    <property type="match status" value="1"/>
</dbReference>
<comment type="caution">
    <text evidence="1">The sequence shown here is derived from an EMBL/GenBank/DDBJ whole genome shotgun (WGS) entry which is preliminary data.</text>
</comment>
<evidence type="ECO:0000313" key="2">
    <source>
        <dbReference type="Proteomes" id="UP000054988"/>
    </source>
</evidence>
<evidence type="ECO:0000313" key="1">
    <source>
        <dbReference type="EMBL" id="KTB39729.1"/>
    </source>
</evidence>
<dbReference type="PANTHER" id="PTHR48312">
    <property type="match status" value="1"/>
</dbReference>
<name>A0A0W0FTN3_MONRR</name>
<dbReference type="Gene3D" id="3.40.50.300">
    <property type="entry name" value="P-loop containing nucleotide triphosphate hydrolases"/>
    <property type="match status" value="1"/>
</dbReference>
<sequence>MTDKHTPVFIFSAPRTRSNLLARLLETHPRTGNTIAYPFRAAFCAGPQRPLPDSSVFVTKKLHEQETFQFAYDSLKQKLKEDQNKGLIPLVKDHVLLSTLPSVINFYCHKDLKEGGPIVDSDDVGESHFGGSAANEVKNPTRLPEIFLSKIIPIITIRDPIRKTASAMRVMLGSLGADLDEAHLESSCILKWSRLLFDYYRAKGGPTPIVIDGDVLAKDPEGQMKKLCELIGIDESGIQYTWEARTQAQNTEMLEDVFIGVLHRSTGVIRGNIAPLDLEEEVKNWEDEWGTEVAETMRGYVERSMEDYQYLLQHAI</sequence>
<dbReference type="EMBL" id="LATX01001642">
    <property type="protein sequence ID" value="KTB39729.1"/>
    <property type="molecule type" value="Genomic_DNA"/>
</dbReference>
<dbReference type="AlphaFoldDB" id="A0A0W0FTN3"/>
<dbReference type="Pfam" id="PF13469">
    <property type="entry name" value="Sulfotransfer_3"/>
    <property type="match status" value="1"/>
</dbReference>
<organism evidence="1 2">
    <name type="scientific">Moniliophthora roreri</name>
    <name type="common">Frosty pod rot fungus</name>
    <name type="synonym">Monilia roreri</name>
    <dbReference type="NCBI Taxonomy" id="221103"/>
    <lineage>
        <taxon>Eukaryota</taxon>
        <taxon>Fungi</taxon>
        <taxon>Dikarya</taxon>
        <taxon>Basidiomycota</taxon>
        <taxon>Agaricomycotina</taxon>
        <taxon>Agaricomycetes</taxon>
        <taxon>Agaricomycetidae</taxon>
        <taxon>Agaricales</taxon>
        <taxon>Marasmiineae</taxon>
        <taxon>Marasmiaceae</taxon>
        <taxon>Moniliophthora</taxon>
    </lineage>
</organism>
<accession>A0A0W0FTN3</accession>
<proteinExistence type="predicted"/>
<dbReference type="Proteomes" id="UP000054988">
    <property type="component" value="Unassembled WGS sequence"/>
</dbReference>
<dbReference type="SUPFAM" id="SSF52540">
    <property type="entry name" value="P-loop containing nucleoside triphosphate hydrolases"/>
    <property type="match status" value="1"/>
</dbReference>
<gene>
    <name evidence="1" type="ORF">WG66_7684</name>
</gene>
<reference evidence="1 2" key="1">
    <citation type="submission" date="2015-12" db="EMBL/GenBank/DDBJ databases">
        <title>Draft genome sequence of Moniliophthora roreri, the causal agent of frosty pod rot of cacao.</title>
        <authorList>
            <person name="Aime M.C."/>
            <person name="Diaz-Valderrama J.R."/>
            <person name="Kijpornyongpan T."/>
            <person name="Phillips-Mora W."/>
        </authorList>
    </citation>
    <scope>NUCLEOTIDE SEQUENCE [LARGE SCALE GENOMIC DNA]</scope>
    <source>
        <strain evidence="1 2">MCA 2952</strain>
    </source>
</reference>
<protein>
    <recommendedName>
        <fullName evidence="3">P-loop containing nucleoside triphosphate hydrolase protein</fullName>
    </recommendedName>
</protein>
<dbReference type="InterPro" id="IPR027417">
    <property type="entry name" value="P-loop_NTPase"/>
</dbReference>